<reference evidence="3" key="2">
    <citation type="submission" date="2017-05" db="EMBL/GenBank/DDBJ databases">
        <title>Improved OligoMM genomes.</title>
        <authorList>
            <person name="Garzetti D."/>
        </authorList>
    </citation>
    <scope>NUCLEOTIDE SEQUENCE [LARGE SCALE GENOMIC DNA]</scope>
    <source>
        <strain evidence="3">KB18</strain>
    </source>
</reference>
<evidence type="ECO:0000313" key="4">
    <source>
        <dbReference type="Proteomes" id="UP000596035"/>
    </source>
</evidence>
<dbReference type="Proteomes" id="UP000596035">
    <property type="component" value="Chromosome"/>
</dbReference>
<protein>
    <recommendedName>
        <fullName evidence="5">Large polyvalent protein associated domain-containing protein</fullName>
    </recommendedName>
</protein>
<dbReference type="Proteomes" id="UP000196710">
    <property type="component" value="Chromosome"/>
</dbReference>
<name>A0A1Z2XTW8_9FIRM</name>
<sequence length="126" mass="14684">MKDNLELERGDIAIDREMDVDCDIGQEITVYIETWFDVDKKFGVHTSDDENAWLNMYGKFNPFEDMLRIECEISRENGSSYFDYEPTSAESQLIKDMITEKIKEEYDQTPQELCEEITEGPVMGGM</sequence>
<dbReference type="EMBL" id="CP065321">
    <property type="protein sequence ID" value="QQR31171.1"/>
    <property type="molecule type" value="Genomic_DNA"/>
</dbReference>
<gene>
    <name evidence="1" type="ORF">ADH66_15320</name>
    <name evidence="2" type="ORF">I5Q82_05700</name>
</gene>
<evidence type="ECO:0000313" key="3">
    <source>
        <dbReference type="Proteomes" id="UP000196710"/>
    </source>
</evidence>
<dbReference type="KEGG" id="amur:ADH66_15320"/>
<dbReference type="AlphaFoldDB" id="A0A1Z2XTW8"/>
<evidence type="ECO:0008006" key="5">
    <source>
        <dbReference type="Google" id="ProtNLM"/>
    </source>
</evidence>
<keyword evidence="3" id="KW-1185">Reference proteome</keyword>
<dbReference type="RefSeq" id="WP_084384441.1">
    <property type="nucleotide sequence ID" value="NZ_CP021422.1"/>
</dbReference>
<accession>A0A1Z2XTW8</accession>
<evidence type="ECO:0000313" key="1">
    <source>
        <dbReference type="EMBL" id="ASB41904.1"/>
    </source>
</evidence>
<proteinExistence type="predicted"/>
<dbReference type="EMBL" id="CP021422">
    <property type="protein sequence ID" value="ASB41904.1"/>
    <property type="molecule type" value="Genomic_DNA"/>
</dbReference>
<evidence type="ECO:0000313" key="2">
    <source>
        <dbReference type="EMBL" id="QQR31171.1"/>
    </source>
</evidence>
<reference evidence="1" key="1">
    <citation type="journal article" date="2017" name="Genome Announc.">
        <title>High-Quality Whole-Genome Sequences of the Oligo-Mouse-Microbiota Bacterial Community.</title>
        <authorList>
            <person name="Garzetti D."/>
            <person name="Brugiroux S."/>
            <person name="Bunk B."/>
            <person name="Pukall R."/>
            <person name="McCoy K.D."/>
            <person name="Macpherson A.J."/>
            <person name="Stecher B."/>
        </authorList>
    </citation>
    <scope>NUCLEOTIDE SEQUENCE</scope>
    <source>
        <strain evidence="1">KB18</strain>
    </source>
</reference>
<reference evidence="2 4" key="3">
    <citation type="submission" date="2020-11" db="EMBL/GenBank/DDBJ databases">
        <title>Closed and high quality bacterial genomes of the OMM12 community.</title>
        <authorList>
            <person name="Marbouty M."/>
            <person name="Lamy-Besnier Q."/>
            <person name="Debarbieux L."/>
            <person name="Koszul R."/>
        </authorList>
    </citation>
    <scope>NUCLEOTIDE SEQUENCE [LARGE SCALE GENOMIC DNA]</scope>
    <source>
        <strain evidence="2 4">KB18</strain>
    </source>
</reference>
<organism evidence="2 4">
    <name type="scientific">Acutalibacter muris</name>
    <dbReference type="NCBI Taxonomy" id="1796620"/>
    <lineage>
        <taxon>Bacteria</taxon>
        <taxon>Bacillati</taxon>
        <taxon>Bacillota</taxon>
        <taxon>Clostridia</taxon>
        <taxon>Eubacteriales</taxon>
        <taxon>Acutalibacteraceae</taxon>
        <taxon>Acutalibacter</taxon>
    </lineage>
</organism>